<keyword evidence="1" id="KW-1133">Transmembrane helix</keyword>
<dbReference type="AlphaFoldDB" id="A0A1V9ZHW5"/>
<dbReference type="OrthoDB" id="410267at2759"/>
<evidence type="ECO:0000313" key="3">
    <source>
        <dbReference type="Proteomes" id="UP000243579"/>
    </source>
</evidence>
<dbReference type="Proteomes" id="UP000243579">
    <property type="component" value="Unassembled WGS sequence"/>
</dbReference>
<feature type="transmembrane region" description="Helical" evidence="1">
    <location>
        <begin position="48"/>
        <end position="68"/>
    </location>
</feature>
<feature type="transmembrane region" description="Helical" evidence="1">
    <location>
        <begin position="174"/>
        <end position="198"/>
    </location>
</feature>
<reference evidence="2 3" key="1">
    <citation type="journal article" date="2014" name="Genome Biol. Evol.">
        <title>The secreted proteins of Achlya hypogyna and Thraustotheca clavata identify the ancestral oomycete secretome and reveal gene acquisitions by horizontal gene transfer.</title>
        <authorList>
            <person name="Misner I."/>
            <person name="Blouin N."/>
            <person name="Leonard G."/>
            <person name="Richards T.A."/>
            <person name="Lane C.E."/>
        </authorList>
    </citation>
    <scope>NUCLEOTIDE SEQUENCE [LARGE SCALE GENOMIC DNA]</scope>
    <source>
        <strain evidence="2 3">ATCC 48635</strain>
    </source>
</reference>
<feature type="transmembrane region" description="Helical" evidence="1">
    <location>
        <begin position="463"/>
        <end position="480"/>
    </location>
</feature>
<dbReference type="CDD" id="cd17353">
    <property type="entry name" value="MFS_OFA_like"/>
    <property type="match status" value="1"/>
</dbReference>
<proteinExistence type="predicted"/>
<accession>A0A1V9ZHW5</accession>
<keyword evidence="1" id="KW-0472">Membrane</keyword>
<dbReference type="STRING" id="1202772.A0A1V9ZHW5"/>
<dbReference type="InterPro" id="IPR036259">
    <property type="entry name" value="MFS_trans_sf"/>
</dbReference>
<feature type="transmembrane region" description="Helical" evidence="1">
    <location>
        <begin position="144"/>
        <end position="162"/>
    </location>
</feature>
<feature type="transmembrane region" description="Helical" evidence="1">
    <location>
        <begin position="210"/>
        <end position="228"/>
    </location>
</feature>
<keyword evidence="1" id="KW-0812">Transmembrane</keyword>
<feature type="transmembrane region" description="Helical" evidence="1">
    <location>
        <begin position="420"/>
        <end position="443"/>
    </location>
</feature>
<dbReference type="InterPro" id="IPR050327">
    <property type="entry name" value="Proton-linked_MCT"/>
</dbReference>
<feature type="transmembrane region" description="Helical" evidence="1">
    <location>
        <begin position="358"/>
        <end position="378"/>
    </location>
</feature>
<comment type="caution">
    <text evidence="2">The sequence shown here is derived from an EMBL/GenBank/DDBJ whole genome shotgun (WGS) entry which is preliminary data.</text>
</comment>
<dbReference type="PANTHER" id="PTHR11360">
    <property type="entry name" value="MONOCARBOXYLATE TRANSPORTER"/>
    <property type="match status" value="1"/>
</dbReference>
<organism evidence="2 3">
    <name type="scientific">Achlya hypogyna</name>
    <name type="common">Oomycete</name>
    <name type="synonym">Protoachlya hypogyna</name>
    <dbReference type="NCBI Taxonomy" id="1202772"/>
    <lineage>
        <taxon>Eukaryota</taxon>
        <taxon>Sar</taxon>
        <taxon>Stramenopiles</taxon>
        <taxon>Oomycota</taxon>
        <taxon>Saprolegniomycetes</taxon>
        <taxon>Saprolegniales</taxon>
        <taxon>Achlyaceae</taxon>
        <taxon>Achlya</taxon>
    </lineage>
</organism>
<dbReference type="PANTHER" id="PTHR11360:SF317">
    <property type="entry name" value="MAJOR FACILITATOR SUPERFAMILY (MFS) PROFILE DOMAIN-CONTAINING PROTEIN-RELATED"/>
    <property type="match status" value="1"/>
</dbReference>
<protein>
    <submittedName>
        <fullName evidence="2">Major Facilitator Superfamily (MFS)</fullName>
    </submittedName>
</protein>
<name>A0A1V9ZHW5_ACHHY</name>
<dbReference type="EMBL" id="JNBR01000100">
    <property type="protein sequence ID" value="OQR97574.1"/>
    <property type="molecule type" value="Genomic_DNA"/>
</dbReference>
<dbReference type="Pfam" id="PF07690">
    <property type="entry name" value="MFS_1"/>
    <property type="match status" value="1"/>
</dbReference>
<dbReference type="SUPFAM" id="SSF103473">
    <property type="entry name" value="MFS general substrate transporter"/>
    <property type="match status" value="1"/>
</dbReference>
<dbReference type="GO" id="GO:0022857">
    <property type="term" value="F:transmembrane transporter activity"/>
    <property type="evidence" value="ECO:0007669"/>
    <property type="project" value="InterPro"/>
</dbReference>
<feature type="transmembrane region" description="Helical" evidence="1">
    <location>
        <begin position="89"/>
        <end position="106"/>
    </location>
</feature>
<dbReference type="InterPro" id="IPR011701">
    <property type="entry name" value="MFS"/>
</dbReference>
<keyword evidence="3" id="KW-1185">Reference proteome</keyword>
<gene>
    <name evidence="2" type="ORF">ACHHYP_10213</name>
</gene>
<evidence type="ECO:0000313" key="2">
    <source>
        <dbReference type="EMBL" id="OQR97574.1"/>
    </source>
</evidence>
<feature type="transmembrane region" description="Helical" evidence="1">
    <location>
        <begin position="118"/>
        <end position="137"/>
    </location>
</feature>
<feature type="transmembrane region" description="Helical" evidence="1">
    <location>
        <begin position="284"/>
        <end position="305"/>
    </location>
</feature>
<feature type="transmembrane region" description="Helical" evidence="1">
    <location>
        <begin position="390"/>
        <end position="408"/>
    </location>
</feature>
<evidence type="ECO:0000256" key="1">
    <source>
        <dbReference type="SAM" id="Phobius"/>
    </source>
</evidence>
<sequence>MTECFIRHWTVTQPAKSPSQVEAELYLLCLPWFHGRYLYSTALSFNRWYLFAAAFLTQFCCGSVYAWSIYNAPIDRYLFDTPEDGRAPYTFYIAIGTLGSTAAVLGPWLERNGPRRGMFLGATMFFLGHVGTAIALYNKSIVGVYIGYGLIGGFGIGINYISPVSALQKWFPDLRGTAAGFAVAGFGAGSIVWGKVYIPAIEAFGLPGNFLVLGAIMALIMYMCTIVMRTPPPDFLVAGVDVHGVRYVDPYRRTKTYVNTVFQKQYAQVKKLQLPECLLSIDYAFMYIMLFGNIVFGLVILGRLATMATGLFGQTEAEASDLVAVNGAFNCAGRLFWPLVSDILVRGFALNPPFARKVVFFMTLGIQLIIVASMEHVIRVKHYDVFRAQIWLLTLCLGGGFGTIPCFLTDMFGAFNIGAVHGVILTAWSLAGVVGGLGFTYYYNTLTQAHPPVAATEAYIINIRWIAVITAVGFVATFFVRTNGTDRFATDCKYQFSVCGKPVVKLGAAPHEELLESTQIGGFA</sequence>
<dbReference type="Gene3D" id="1.20.1250.20">
    <property type="entry name" value="MFS general substrate transporter like domains"/>
    <property type="match status" value="1"/>
</dbReference>